<protein>
    <recommendedName>
        <fullName evidence="8">CASP-like protein</fullName>
    </recommendedName>
</protein>
<dbReference type="AlphaFoldDB" id="A0A2K3MVJ8"/>
<organism evidence="10 11">
    <name type="scientific">Trifolium pratense</name>
    <name type="common">Red clover</name>
    <dbReference type="NCBI Taxonomy" id="57577"/>
    <lineage>
        <taxon>Eukaryota</taxon>
        <taxon>Viridiplantae</taxon>
        <taxon>Streptophyta</taxon>
        <taxon>Embryophyta</taxon>
        <taxon>Tracheophyta</taxon>
        <taxon>Spermatophyta</taxon>
        <taxon>Magnoliopsida</taxon>
        <taxon>eudicotyledons</taxon>
        <taxon>Gunneridae</taxon>
        <taxon>Pentapetalae</taxon>
        <taxon>rosids</taxon>
        <taxon>fabids</taxon>
        <taxon>Fabales</taxon>
        <taxon>Fabaceae</taxon>
        <taxon>Papilionoideae</taxon>
        <taxon>50 kb inversion clade</taxon>
        <taxon>NPAAA clade</taxon>
        <taxon>Hologalegina</taxon>
        <taxon>IRL clade</taxon>
        <taxon>Trifolieae</taxon>
        <taxon>Trifolium</taxon>
    </lineage>
</organism>
<dbReference type="PANTHER" id="PTHR33573:SF17">
    <property type="entry name" value="CASP-LIKE PROTEIN 4D1"/>
    <property type="match status" value="1"/>
</dbReference>
<accession>A0A2K3MVJ8</accession>
<evidence type="ECO:0000256" key="7">
    <source>
        <dbReference type="ARBA" id="ARBA00023136"/>
    </source>
</evidence>
<feature type="transmembrane region" description="Helical" evidence="8">
    <location>
        <begin position="12"/>
        <end position="33"/>
    </location>
</feature>
<evidence type="ECO:0000256" key="4">
    <source>
        <dbReference type="ARBA" id="ARBA00022475"/>
    </source>
</evidence>
<dbReference type="PANTHER" id="PTHR33573">
    <property type="entry name" value="CASP-LIKE PROTEIN 4A4"/>
    <property type="match status" value="1"/>
</dbReference>
<dbReference type="GO" id="GO:0005886">
    <property type="term" value="C:plasma membrane"/>
    <property type="evidence" value="ECO:0007669"/>
    <property type="project" value="UniProtKB-SubCell"/>
</dbReference>
<gene>
    <name evidence="10" type="ORF">L195_g017956</name>
</gene>
<dbReference type="Pfam" id="PF04535">
    <property type="entry name" value="CASP_dom"/>
    <property type="match status" value="1"/>
</dbReference>
<evidence type="ECO:0000256" key="1">
    <source>
        <dbReference type="ARBA" id="ARBA00004651"/>
    </source>
</evidence>
<evidence type="ECO:0000256" key="6">
    <source>
        <dbReference type="ARBA" id="ARBA00022989"/>
    </source>
</evidence>
<sequence length="178" mass="19327">MVSKAVINSMLVLRIVTLAASIATVALIVTNIAKFDDGTKMKFQDFMSFRYVVAVASIAGAYCIVQLPFSIYYAAQQKRLIRNGFLPEFDFYGDKVISGILATGIGAGFAVSIEFKRFFDQIFDAAGVSKEDPTRSTNNKFYVRGIVASGVLSVAFIAIFVVSVLSSINRSKSKGIFG</sequence>
<comment type="subcellular location">
    <subcellularLocation>
        <location evidence="1 8">Cell membrane</location>
        <topology evidence="1 8">Multi-pass membrane protein</topology>
    </subcellularLocation>
</comment>
<evidence type="ECO:0000256" key="3">
    <source>
        <dbReference type="ARBA" id="ARBA00011489"/>
    </source>
</evidence>
<feature type="domain" description="Casparian strip membrane protein" evidence="9">
    <location>
        <begin position="8"/>
        <end position="112"/>
    </location>
</feature>
<name>A0A2K3MVJ8_TRIPR</name>
<feature type="transmembrane region" description="Helical" evidence="8">
    <location>
        <begin position="53"/>
        <end position="75"/>
    </location>
</feature>
<keyword evidence="6 8" id="KW-1133">Transmembrane helix</keyword>
<evidence type="ECO:0000313" key="10">
    <source>
        <dbReference type="EMBL" id="PNX94776.1"/>
    </source>
</evidence>
<keyword evidence="5 8" id="KW-0812">Transmembrane</keyword>
<evidence type="ECO:0000256" key="2">
    <source>
        <dbReference type="ARBA" id="ARBA00007651"/>
    </source>
</evidence>
<proteinExistence type="inferred from homology"/>
<reference evidence="10 11" key="1">
    <citation type="journal article" date="2014" name="Am. J. Bot.">
        <title>Genome assembly and annotation for red clover (Trifolium pratense; Fabaceae).</title>
        <authorList>
            <person name="Istvanek J."/>
            <person name="Jaros M."/>
            <person name="Krenek A."/>
            <person name="Repkova J."/>
        </authorList>
    </citation>
    <scope>NUCLEOTIDE SEQUENCE [LARGE SCALE GENOMIC DNA]</scope>
    <source>
        <strain evidence="11">cv. Tatra</strain>
        <tissue evidence="10">Young leaves</tissue>
    </source>
</reference>
<comment type="caution">
    <text evidence="10">The sequence shown here is derived from an EMBL/GenBank/DDBJ whole genome shotgun (WGS) entry which is preliminary data.</text>
</comment>
<keyword evidence="4 8" id="KW-1003">Cell membrane</keyword>
<dbReference type="EMBL" id="ASHM01012815">
    <property type="protein sequence ID" value="PNX94776.1"/>
    <property type="molecule type" value="Genomic_DNA"/>
</dbReference>
<keyword evidence="7 8" id="KW-0472">Membrane</keyword>
<evidence type="ECO:0000313" key="11">
    <source>
        <dbReference type="Proteomes" id="UP000236291"/>
    </source>
</evidence>
<dbReference type="Proteomes" id="UP000236291">
    <property type="component" value="Unassembled WGS sequence"/>
</dbReference>
<evidence type="ECO:0000259" key="9">
    <source>
        <dbReference type="Pfam" id="PF04535"/>
    </source>
</evidence>
<reference evidence="10 11" key="2">
    <citation type="journal article" date="2017" name="Front. Plant Sci.">
        <title>Gene Classification and Mining of Molecular Markers Useful in Red Clover (Trifolium pratense) Breeding.</title>
        <authorList>
            <person name="Istvanek J."/>
            <person name="Dluhosova J."/>
            <person name="Dluhos P."/>
            <person name="Patkova L."/>
            <person name="Nedelnik J."/>
            <person name="Repkova J."/>
        </authorList>
    </citation>
    <scope>NUCLEOTIDE SEQUENCE [LARGE SCALE GENOMIC DNA]</scope>
    <source>
        <strain evidence="11">cv. Tatra</strain>
        <tissue evidence="10">Young leaves</tissue>
    </source>
</reference>
<dbReference type="Gramene" id="Tp57577_TGAC_v2_mRNA29571">
    <property type="protein sequence ID" value="Tp57577_TGAC_v2_mRNA29571"/>
    <property type="gene ID" value="Tp57577_TGAC_v2_gene28607"/>
</dbReference>
<evidence type="ECO:0000256" key="8">
    <source>
        <dbReference type="RuleBase" id="RU361233"/>
    </source>
</evidence>
<comment type="similarity">
    <text evidence="2 8">Belongs to the Casparian strip membrane proteins (CASP) family.</text>
</comment>
<feature type="transmembrane region" description="Helical" evidence="8">
    <location>
        <begin position="96"/>
        <end position="113"/>
    </location>
</feature>
<evidence type="ECO:0000256" key="5">
    <source>
        <dbReference type="ARBA" id="ARBA00022692"/>
    </source>
</evidence>
<comment type="subunit">
    <text evidence="3 8">Homodimer and heterodimers.</text>
</comment>
<dbReference type="InterPro" id="IPR006702">
    <property type="entry name" value="CASP_dom"/>
</dbReference>
<feature type="transmembrane region" description="Helical" evidence="8">
    <location>
        <begin position="141"/>
        <end position="165"/>
    </location>
</feature>